<evidence type="ECO:0000256" key="1">
    <source>
        <dbReference type="SAM" id="SignalP"/>
    </source>
</evidence>
<protein>
    <submittedName>
        <fullName evidence="2">Dolichyl-diphosphooligosaccharide--protein glycotransferase</fullName>
    </submittedName>
</protein>
<feature type="chain" id="PRO_5046021587" evidence="1">
    <location>
        <begin position="18"/>
        <end position="145"/>
    </location>
</feature>
<comment type="caution">
    <text evidence="2">The sequence shown here is derived from an EMBL/GenBank/DDBJ whole genome shotgun (WGS) entry which is preliminary data.</text>
</comment>
<gene>
    <name evidence="2" type="ORF">SCF082_LOCUS1395</name>
</gene>
<keyword evidence="3" id="KW-1185">Reference proteome</keyword>
<proteinExistence type="predicted"/>
<evidence type="ECO:0000313" key="3">
    <source>
        <dbReference type="Proteomes" id="UP001642464"/>
    </source>
</evidence>
<organism evidence="2 3">
    <name type="scientific">Durusdinium trenchii</name>
    <dbReference type="NCBI Taxonomy" id="1381693"/>
    <lineage>
        <taxon>Eukaryota</taxon>
        <taxon>Sar</taxon>
        <taxon>Alveolata</taxon>
        <taxon>Dinophyceae</taxon>
        <taxon>Suessiales</taxon>
        <taxon>Symbiodiniaceae</taxon>
        <taxon>Durusdinium</taxon>
    </lineage>
</organism>
<sequence>MASFLLALAAIAPVLVAGNGLRGSPDTYVDSVQCTGSGALPERPMCFSGSVLVETFKIHVTSYDGEIGTVNMEAVGPSPAQCDGAQFENQNNVITIANDQGCGLSKYDYSVRYCPDQDSLIVNLMKPYNVRVVLNSETCPDAGEV</sequence>
<feature type="signal peptide" evidence="1">
    <location>
        <begin position="1"/>
        <end position="17"/>
    </location>
</feature>
<name>A0ABP0HE05_9DINO</name>
<keyword evidence="1" id="KW-0732">Signal</keyword>
<reference evidence="2 3" key="1">
    <citation type="submission" date="2024-02" db="EMBL/GenBank/DDBJ databases">
        <authorList>
            <person name="Chen Y."/>
            <person name="Shah S."/>
            <person name="Dougan E. K."/>
            <person name="Thang M."/>
            <person name="Chan C."/>
        </authorList>
    </citation>
    <scope>NUCLEOTIDE SEQUENCE [LARGE SCALE GENOMIC DNA]</scope>
</reference>
<evidence type="ECO:0000313" key="2">
    <source>
        <dbReference type="EMBL" id="CAK8988441.1"/>
    </source>
</evidence>
<dbReference type="EMBL" id="CAXAMM010000678">
    <property type="protein sequence ID" value="CAK8988441.1"/>
    <property type="molecule type" value="Genomic_DNA"/>
</dbReference>
<accession>A0ABP0HE05</accession>
<dbReference type="Proteomes" id="UP001642464">
    <property type="component" value="Unassembled WGS sequence"/>
</dbReference>